<reference evidence="1 2" key="1">
    <citation type="journal article" date="2021" name="Plant Biotechnol. J.">
        <title>Multi-omics assisted identification of the key and species-specific regulatory components of drought-tolerant mechanisms in Gossypium stocksii.</title>
        <authorList>
            <person name="Yu D."/>
            <person name="Ke L."/>
            <person name="Zhang D."/>
            <person name="Wu Y."/>
            <person name="Sun Y."/>
            <person name="Mei J."/>
            <person name="Sun J."/>
            <person name="Sun Y."/>
        </authorList>
    </citation>
    <scope>NUCLEOTIDE SEQUENCE [LARGE SCALE GENOMIC DNA]</scope>
    <source>
        <strain evidence="2">cv. E1</strain>
        <tissue evidence="1">Leaf</tissue>
    </source>
</reference>
<protein>
    <recommendedName>
        <fullName evidence="3">Reverse transcriptase</fullName>
    </recommendedName>
</protein>
<gene>
    <name evidence="1" type="ORF">J1N35_042758</name>
</gene>
<evidence type="ECO:0000313" key="2">
    <source>
        <dbReference type="Proteomes" id="UP000828251"/>
    </source>
</evidence>
<dbReference type="OrthoDB" id="1436501at2759"/>
<dbReference type="AlphaFoldDB" id="A0A9D3U629"/>
<evidence type="ECO:0000313" key="1">
    <source>
        <dbReference type="EMBL" id="KAH1030584.1"/>
    </source>
</evidence>
<keyword evidence="2" id="KW-1185">Reference proteome</keyword>
<accession>A0A9D3U629</accession>
<proteinExistence type="predicted"/>
<organism evidence="1 2">
    <name type="scientific">Gossypium stocksii</name>
    <dbReference type="NCBI Taxonomy" id="47602"/>
    <lineage>
        <taxon>Eukaryota</taxon>
        <taxon>Viridiplantae</taxon>
        <taxon>Streptophyta</taxon>
        <taxon>Embryophyta</taxon>
        <taxon>Tracheophyta</taxon>
        <taxon>Spermatophyta</taxon>
        <taxon>Magnoliopsida</taxon>
        <taxon>eudicotyledons</taxon>
        <taxon>Gunneridae</taxon>
        <taxon>Pentapetalae</taxon>
        <taxon>rosids</taxon>
        <taxon>malvids</taxon>
        <taxon>Malvales</taxon>
        <taxon>Malvaceae</taxon>
        <taxon>Malvoideae</taxon>
        <taxon>Gossypium</taxon>
    </lineage>
</organism>
<comment type="caution">
    <text evidence="1">The sequence shown here is derived from an EMBL/GenBank/DDBJ whole genome shotgun (WGS) entry which is preliminary data.</text>
</comment>
<name>A0A9D3U629_9ROSI</name>
<dbReference type="Proteomes" id="UP000828251">
    <property type="component" value="Unassembled WGS sequence"/>
</dbReference>
<sequence>MLQSDSKASWKTYLGVPALWGRPKSQVLDVIKDKMIAKIKNWKLMTLSVGGKDTLIKAVLEEEEVDAIKEIQISGAGDEDRMV</sequence>
<dbReference type="EMBL" id="JAIQCV010000013">
    <property type="protein sequence ID" value="KAH1030584.1"/>
    <property type="molecule type" value="Genomic_DNA"/>
</dbReference>
<evidence type="ECO:0008006" key="3">
    <source>
        <dbReference type="Google" id="ProtNLM"/>
    </source>
</evidence>